<gene>
    <name evidence="1" type="ORF">DPMN_137930</name>
</gene>
<protein>
    <submittedName>
        <fullName evidence="1">Uncharacterized protein</fullName>
    </submittedName>
</protein>
<reference evidence="1" key="2">
    <citation type="submission" date="2020-11" db="EMBL/GenBank/DDBJ databases">
        <authorList>
            <person name="McCartney M.A."/>
            <person name="Auch B."/>
            <person name="Kono T."/>
            <person name="Mallez S."/>
            <person name="Becker A."/>
            <person name="Gohl D.M."/>
            <person name="Silverstein K.A.T."/>
            <person name="Koren S."/>
            <person name="Bechman K.B."/>
            <person name="Herman A."/>
            <person name="Abrahante J.E."/>
            <person name="Garbe J."/>
        </authorList>
    </citation>
    <scope>NUCLEOTIDE SEQUENCE</scope>
    <source>
        <strain evidence="1">Duluth1</strain>
        <tissue evidence="1">Whole animal</tissue>
    </source>
</reference>
<reference evidence="1" key="1">
    <citation type="journal article" date="2019" name="bioRxiv">
        <title>The Genome of the Zebra Mussel, Dreissena polymorpha: A Resource for Invasive Species Research.</title>
        <authorList>
            <person name="McCartney M.A."/>
            <person name="Auch B."/>
            <person name="Kono T."/>
            <person name="Mallez S."/>
            <person name="Zhang Y."/>
            <person name="Obille A."/>
            <person name="Becker A."/>
            <person name="Abrahante J.E."/>
            <person name="Garbe J."/>
            <person name="Badalamenti J.P."/>
            <person name="Herman A."/>
            <person name="Mangelson H."/>
            <person name="Liachko I."/>
            <person name="Sullivan S."/>
            <person name="Sone E.D."/>
            <person name="Koren S."/>
            <person name="Silverstein K.A.T."/>
            <person name="Beckman K.B."/>
            <person name="Gohl D.M."/>
        </authorList>
    </citation>
    <scope>NUCLEOTIDE SEQUENCE</scope>
    <source>
        <strain evidence="1">Duluth1</strain>
        <tissue evidence="1">Whole animal</tissue>
    </source>
</reference>
<evidence type="ECO:0000313" key="2">
    <source>
        <dbReference type="Proteomes" id="UP000828390"/>
    </source>
</evidence>
<organism evidence="1 2">
    <name type="scientific">Dreissena polymorpha</name>
    <name type="common">Zebra mussel</name>
    <name type="synonym">Mytilus polymorpha</name>
    <dbReference type="NCBI Taxonomy" id="45954"/>
    <lineage>
        <taxon>Eukaryota</taxon>
        <taxon>Metazoa</taxon>
        <taxon>Spiralia</taxon>
        <taxon>Lophotrochozoa</taxon>
        <taxon>Mollusca</taxon>
        <taxon>Bivalvia</taxon>
        <taxon>Autobranchia</taxon>
        <taxon>Heteroconchia</taxon>
        <taxon>Euheterodonta</taxon>
        <taxon>Imparidentia</taxon>
        <taxon>Neoheterodontei</taxon>
        <taxon>Myida</taxon>
        <taxon>Dreissenoidea</taxon>
        <taxon>Dreissenidae</taxon>
        <taxon>Dreissena</taxon>
    </lineage>
</organism>
<name>A0A9D4JJB0_DREPO</name>
<sequence>MPLTQDLTPAKIQVLPQLVLPPAQIHVLPPTQVLPPAQVQVMPLTQLLPPAQVQFQPHAQVLPVHTSIPFQRDYTGMLRLQHVSYLKMLSSIEEDNFEVNETYQRF</sequence>
<dbReference type="AlphaFoldDB" id="A0A9D4JJB0"/>
<accession>A0A9D4JJB0</accession>
<evidence type="ECO:0000313" key="1">
    <source>
        <dbReference type="EMBL" id="KAH3809557.1"/>
    </source>
</evidence>
<dbReference type="Proteomes" id="UP000828390">
    <property type="component" value="Unassembled WGS sequence"/>
</dbReference>
<proteinExistence type="predicted"/>
<keyword evidence="2" id="KW-1185">Reference proteome</keyword>
<comment type="caution">
    <text evidence="1">The sequence shown here is derived from an EMBL/GenBank/DDBJ whole genome shotgun (WGS) entry which is preliminary data.</text>
</comment>
<dbReference type="EMBL" id="JAIWYP010000006">
    <property type="protein sequence ID" value="KAH3809557.1"/>
    <property type="molecule type" value="Genomic_DNA"/>
</dbReference>